<dbReference type="GO" id="GO:0004803">
    <property type="term" value="F:transposase activity"/>
    <property type="evidence" value="ECO:0007669"/>
    <property type="project" value="InterPro"/>
</dbReference>
<dbReference type="eggNOG" id="COG5433">
    <property type="taxonomic scope" value="Bacteria"/>
</dbReference>
<dbReference type="AlphaFoldDB" id="A0A081N4R0"/>
<sequence>MVHIVSAYSTQLSLILSFTPVDKKSNGITAIPEILDILVIEGCLITSDAMGCQKDICKKIVDKKADYLICAKNNQPTLCDNIERD</sequence>
<dbReference type="Pfam" id="PF01609">
    <property type="entry name" value="DDE_Tnp_1"/>
    <property type="match status" value="1"/>
</dbReference>
<dbReference type="PANTHER" id="PTHR30298:SF0">
    <property type="entry name" value="PROTEIN YBFL-RELATED"/>
    <property type="match status" value="1"/>
</dbReference>
<dbReference type="InterPro" id="IPR002559">
    <property type="entry name" value="Transposase_11"/>
</dbReference>
<dbReference type="Proteomes" id="UP000028006">
    <property type="component" value="Unassembled WGS sequence"/>
</dbReference>
<keyword evidence="3" id="KW-1185">Reference proteome</keyword>
<protein>
    <recommendedName>
        <fullName evidence="1">Transposase IS4-like domain-containing protein</fullName>
    </recommendedName>
</protein>
<evidence type="ECO:0000313" key="3">
    <source>
        <dbReference type="Proteomes" id="UP000028006"/>
    </source>
</evidence>
<dbReference type="GO" id="GO:0003677">
    <property type="term" value="F:DNA binding"/>
    <property type="evidence" value="ECO:0007669"/>
    <property type="project" value="InterPro"/>
</dbReference>
<accession>A0A081N4R0</accession>
<evidence type="ECO:0000259" key="1">
    <source>
        <dbReference type="Pfam" id="PF01609"/>
    </source>
</evidence>
<organism evidence="2 3">
    <name type="scientific">Endozoicomonas montiporae</name>
    <dbReference type="NCBI Taxonomy" id="1027273"/>
    <lineage>
        <taxon>Bacteria</taxon>
        <taxon>Pseudomonadati</taxon>
        <taxon>Pseudomonadota</taxon>
        <taxon>Gammaproteobacteria</taxon>
        <taxon>Oceanospirillales</taxon>
        <taxon>Endozoicomonadaceae</taxon>
        <taxon>Endozoicomonas</taxon>
    </lineage>
</organism>
<dbReference type="NCBIfam" id="NF033564">
    <property type="entry name" value="transpos_ISAs1"/>
    <property type="match status" value="1"/>
</dbReference>
<dbReference type="GO" id="GO:0006313">
    <property type="term" value="P:DNA transposition"/>
    <property type="evidence" value="ECO:0007669"/>
    <property type="project" value="InterPro"/>
</dbReference>
<dbReference type="PANTHER" id="PTHR30298">
    <property type="entry name" value="H REPEAT-ASSOCIATED PREDICTED TRANSPOSASE"/>
    <property type="match status" value="1"/>
</dbReference>
<dbReference type="EMBL" id="JOKG01000003">
    <property type="protein sequence ID" value="KEQ13433.1"/>
    <property type="molecule type" value="Genomic_DNA"/>
</dbReference>
<dbReference type="InterPro" id="IPR047647">
    <property type="entry name" value="ISAs1_transpos"/>
</dbReference>
<gene>
    <name evidence="2" type="ORF">GZ77_13720</name>
</gene>
<dbReference type="InterPro" id="IPR051698">
    <property type="entry name" value="Transposase_11-like"/>
</dbReference>
<proteinExistence type="predicted"/>
<evidence type="ECO:0000313" key="2">
    <source>
        <dbReference type="EMBL" id="KEQ13433.1"/>
    </source>
</evidence>
<name>A0A081N4R0_9GAMM</name>
<reference evidence="2 3" key="1">
    <citation type="submission" date="2014-06" db="EMBL/GenBank/DDBJ databases">
        <title>Whole Genome Sequences of Three Symbiotic Endozoicomonas Bacteria.</title>
        <authorList>
            <person name="Neave M.J."/>
            <person name="Apprill A."/>
            <person name="Voolstra C.R."/>
        </authorList>
    </citation>
    <scope>NUCLEOTIDE SEQUENCE [LARGE SCALE GENOMIC DNA]</scope>
    <source>
        <strain evidence="2 3">LMG 24815</strain>
    </source>
</reference>
<comment type="caution">
    <text evidence="2">The sequence shown here is derived from an EMBL/GenBank/DDBJ whole genome shotgun (WGS) entry which is preliminary data.</text>
</comment>
<feature type="domain" description="Transposase IS4-like" evidence="1">
    <location>
        <begin position="2"/>
        <end position="75"/>
    </location>
</feature>